<accession>A0ACC0BJ80</accession>
<organism evidence="1 2">
    <name type="scientific">Catharanthus roseus</name>
    <name type="common">Madagascar periwinkle</name>
    <name type="synonym">Vinca rosea</name>
    <dbReference type="NCBI Taxonomy" id="4058"/>
    <lineage>
        <taxon>Eukaryota</taxon>
        <taxon>Viridiplantae</taxon>
        <taxon>Streptophyta</taxon>
        <taxon>Embryophyta</taxon>
        <taxon>Tracheophyta</taxon>
        <taxon>Spermatophyta</taxon>
        <taxon>Magnoliopsida</taxon>
        <taxon>eudicotyledons</taxon>
        <taxon>Gunneridae</taxon>
        <taxon>Pentapetalae</taxon>
        <taxon>asterids</taxon>
        <taxon>lamiids</taxon>
        <taxon>Gentianales</taxon>
        <taxon>Apocynaceae</taxon>
        <taxon>Rauvolfioideae</taxon>
        <taxon>Vinceae</taxon>
        <taxon>Catharanthinae</taxon>
        <taxon>Catharanthus</taxon>
    </lineage>
</organism>
<sequence>MKKRSNRSPMKKRKRKSFNRSPILRHRIKKRAHPNTSTPPIATSTPPGMSPSLTAISSGTSPSLTVASTPPGTSTPLAATSTPPAILTPFSQLPYSSPAPTSTSSFASFTTGMLWRPASLSSAHLPGVVNSCILIISTAESFNKQSNCVKLITEILKAHFVEAYLGFEKVPDRIKNMCSIEFRVSIYIMIKEVLIGPDA</sequence>
<evidence type="ECO:0000313" key="2">
    <source>
        <dbReference type="Proteomes" id="UP001060085"/>
    </source>
</evidence>
<proteinExistence type="predicted"/>
<reference evidence="2" key="1">
    <citation type="journal article" date="2023" name="Nat. Plants">
        <title>Single-cell RNA sequencing provides a high-resolution roadmap for understanding the multicellular compartmentation of specialized metabolism.</title>
        <authorList>
            <person name="Sun S."/>
            <person name="Shen X."/>
            <person name="Li Y."/>
            <person name="Li Y."/>
            <person name="Wang S."/>
            <person name="Li R."/>
            <person name="Zhang H."/>
            <person name="Shen G."/>
            <person name="Guo B."/>
            <person name="Wei J."/>
            <person name="Xu J."/>
            <person name="St-Pierre B."/>
            <person name="Chen S."/>
            <person name="Sun C."/>
        </authorList>
    </citation>
    <scope>NUCLEOTIDE SEQUENCE [LARGE SCALE GENOMIC DNA]</scope>
</reference>
<gene>
    <name evidence="1" type="ORF">M9H77_13085</name>
</gene>
<dbReference type="EMBL" id="CM044703">
    <property type="protein sequence ID" value="KAI5672721.1"/>
    <property type="molecule type" value="Genomic_DNA"/>
</dbReference>
<protein>
    <submittedName>
        <fullName evidence="1">Uncharacterized protein</fullName>
    </submittedName>
</protein>
<dbReference type="Proteomes" id="UP001060085">
    <property type="component" value="Linkage Group LG03"/>
</dbReference>
<name>A0ACC0BJ80_CATRO</name>
<keyword evidence="2" id="KW-1185">Reference proteome</keyword>
<evidence type="ECO:0000313" key="1">
    <source>
        <dbReference type="EMBL" id="KAI5672721.1"/>
    </source>
</evidence>
<comment type="caution">
    <text evidence="1">The sequence shown here is derived from an EMBL/GenBank/DDBJ whole genome shotgun (WGS) entry which is preliminary data.</text>
</comment>